<accession>A0A9J6ZMC4</accession>
<evidence type="ECO:0000256" key="5">
    <source>
        <dbReference type="ARBA" id="ARBA00023163"/>
    </source>
</evidence>
<proteinExistence type="inferred from homology"/>
<name>A0A9J6ZMC4_9BACT</name>
<dbReference type="InterPro" id="IPR011605">
    <property type="entry name" value="NusB_fam"/>
</dbReference>
<dbReference type="SUPFAM" id="SSF48013">
    <property type="entry name" value="NusB-like"/>
    <property type="match status" value="1"/>
</dbReference>
<dbReference type="InterPro" id="IPR035926">
    <property type="entry name" value="NusB-like_sf"/>
</dbReference>
<dbReference type="PANTHER" id="PTHR11078:SF3">
    <property type="entry name" value="ANTITERMINATION NUSB DOMAIN-CONTAINING PROTEIN"/>
    <property type="match status" value="1"/>
</dbReference>
<dbReference type="AlphaFoldDB" id="A0A9J6ZMC4"/>
<dbReference type="RefSeq" id="WP_250722221.1">
    <property type="nucleotide sequence ID" value="NZ_CP098400.1"/>
</dbReference>
<dbReference type="NCBIfam" id="TIGR01951">
    <property type="entry name" value="nusB"/>
    <property type="match status" value="1"/>
</dbReference>
<dbReference type="Pfam" id="PF01029">
    <property type="entry name" value="NusB"/>
    <property type="match status" value="1"/>
</dbReference>
<evidence type="ECO:0000313" key="7">
    <source>
        <dbReference type="EMBL" id="URW78811.1"/>
    </source>
</evidence>
<dbReference type="GO" id="GO:0005829">
    <property type="term" value="C:cytosol"/>
    <property type="evidence" value="ECO:0007669"/>
    <property type="project" value="TreeGrafter"/>
</dbReference>
<dbReference type="InterPro" id="IPR006027">
    <property type="entry name" value="NusB_RsmB_TIM44"/>
</dbReference>
<keyword evidence="5" id="KW-0804">Transcription</keyword>
<keyword evidence="8" id="KW-1185">Reference proteome</keyword>
<reference evidence="7" key="1">
    <citation type="submission" date="2022-05" db="EMBL/GenBank/DDBJ databases">
        <authorList>
            <person name="Sun X."/>
        </authorList>
    </citation>
    <scope>NUCLEOTIDE SEQUENCE</scope>
    <source>
        <strain evidence="7">Ai-910</strain>
    </source>
</reference>
<dbReference type="KEGG" id="alkq:M9189_08060"/>
<evidence type="ECO:0000256" key="2">
    <source>
        <dbReference type="ARBA" id="ARBA00022814"/>
    </source>
</evidence>
<feature type="domain" description="NusB/RsmB/TIM44" evidence="6">
    <location>
        <begin position="184"/>
        <end position="296"/>
    </location>
</feature>
<reference evidence="7" key="2">
    <citation type="submission" date="2022-06" db="EMBL/GenBank/DDBJ databases">
        <title>Xiashengella guii gen. nov. sp. nov., a bacterium isolated form anaerobic digestion tank.</title>
        <authorList>
            <person name="Huang H."/>
        </authorList>
    </citation>
    <scope>NUCLEOTIDE SEQUENCE</scope>
    <source>
        <strain evidence="7">Ai-910</strain>
    </source>
</reference>
<dbReference type="GO" id="GO:0006353">
    <property type="term" value="P:DNA-templated transcription termination"/>
    <property type="evidence" value="ECO:0007669"/>
    <property type="project" value="InterPro"/>
</dbReference>
<dbReference type="PANTHER" id="PTHR11078">
    <property type="entry name" value="N UTILIZATION SUBSTANCE PROTEIN B-RELATED"/>
    <property type="match status" value="1"/>
</dbReference>
<dbReference type="GO" id="GO:0031564">
    <property type="term" value="P:transcription antitermination"/>
    <property type="evidence" value="ECO:0007669"/>
    <property type="project" value="UniProtKB-KW"/>
</dbReference>
<protein>
    <submittedName>
        <fullName evidence="7">Transcription antitermination factor NusB</fullName>
    </submittedName>
</protein>
<evidence type="ECO:0000259" key="6">
    <source>
        <dbReference type="Pfam" id="PF01029"/>
    </source>
</evidence>
<dbReference type="GO" id="GO:0003723">
    <property type="term" value="F:RNA binding"/>
    <property type="evidence" value="ECO:0007669"/>
    <property type="project" value="UniProtKB-KW"/>
</dbReference>
<comment type="similarity">
    <text evidence="1">Belongs to the NusB family.</text>
</comment>
<evidence type="ECO:0000256" key="1">
    <source>
        <dbReference type="ARBA" id="ARBA00005952"/>
    </source>
</evidence>
<evidence type="ECO:0000313" key="8">
    <source>
        <dbReference type="Proteomes" id="UP001056426"/>
    </source>
</evidence>
<gene>
    <name evidence="7" type="primary">nusB</name>
    <name evidence="7" type="ORF">M9189_08060</name>
</gene>
<dbReference type="Gene3D" id="1.10.940.10">
    <property type="entry name" value="NusB-like"/>
    <property type="match status" value="1"/>
</dbReference>
<sequence>MLSRRLLRVKVMQMVYGFNQRGDTTIREMEKELFHSISKSYELYHLILLLLTDIHTIAVNKIQIGKQKKMPLPEDLNPNTRFIDNKVLDQLIHSQQLQDYSKEKGLTWGDNEAIINTLYNKVVESELYRDYMESDQFDYDYQKRFIVKLVEKVIAQYEPLYSALEEMSIYWNDESEFIVSMVIKTLKSFEENKGYEQVLLDEFKDEEDRDFVSNLFRKTIERQKEHTELINKFSRNWDLERVAFMDIVIMQVALTEVMESFNIPLKVTLNEYIELAKHYSTPKSGLFINGILDKIVEHLAKEGKIPMDEFESIKKS</sequence>
<evidence type="ECO:0000256" key="4">
    <source>
        <dbReference type="ARBA" id="ARBA00023015"/>
    </source>
</evidence>
<evidence type="ECO:0000256" key="3">
    <source>
        <dbReference type="ARBA" id="ARBA00022884"/>
    </source>
</evidence>
<organism evidence="7 8">
    <name type="scientific">Xiashengella succiniciproducens</name>
    <dbReference type="NCBI Taxonomy" id="2949635"/>
    <lineage>
        <taxon>Bacteria</taxon>
        <taxon>Pseudomonadati</taxon>
        <taxon>Bacteroidota</taxon>
        <taxon>Bacteroidia</taxon>
        <taxon>Marinilabiliales</taxon>
        <taxon>Marinilabiliaceae</taxon>
        <taxon>Xiashengella</taxon>
    </lineage>
</organism>
<keyword evidence="4" id="KW-0805">Transcription regulation</keyword>
<dbReference type="EMBL" id="CP098400">
    <property type="protein sequence ID" value="URW78811.1"/>
    <property type="molecule type" value="Genomic_DNA"/>
</dbReference>
<keyword evidence="2" id="KW-0889">Transcription antitermination</keyword>
<dbReference type="Proteomes" id="UP001056426">
    <property type="component" value="Chromosome"/>
</dbReference>
<keyword evidence="3" id="KW-0694">RNA-binding</keyword>